<dbReference type="PROSITE" id="PS51900">
    <property type="entry name" value="CB"/>
    <property type="match status" value="1"/>
</dbReference>
<evidence type="ECO:0000256" key="3">
    <source>
        <dbReference type="ARBA" id="ARBA00023125"/>
    </source>
</evidence>
<dbReference type="EMBL" id="JABCLB010001107">
    <property type="protein sequence ID" value="NMU83486.1"/>
    <property type="molecule type" value="Genomic_DNA"/>
</dbReference>
<comment type="similarity">
    <text evidence="1">Belongs to the 'phage' integrase family.</text>
</comment>
<comment type="caution">
    <text evidence="8">The sequence shown here is derived from an EMBL/GenBank/DDBJ whole genome shotgun (WGS) entry which is preliminary data.</text>
</comment>
<evidence type="ECO:0000313" key="9">
    <source>
        <dbReference type="Proteomes" id="UP000518904"/>
    </source>
</evidence>
<dbReference type="GO" id="GO:0006310">
    <property type="term" value="P:DNA recombination"/>
    <property type="evidence" value="ECO:0007669"/>
    <property type="project" value="UniProtKB-KW"/>
</dbReference>
<dbReference type="AlphaFoldDB" id="A0A7Y0SHH3"/>
<dbReference type="PANTHER" id="PTHR30349">
    <property type="entry name" value="PHAGE INTEGRASE-RELATED"/>
    <property type="match status" value="1"/>
</dbReference>
<dbReference type="InterPro" id="IPR011010">
    <property type="entry name" value="DNA_brk_join_enz"/>
</dbReference>
<protein>
    <submittedName>
        <fullName evidence="8">Tyrosine-type recombinase/integrase</fullName>
    </submittedName>
</protein>
<dbReference type="Pfam" id="PF00589">
    <property type="entry name" value="Phage_integrase"/>
    <property type="match status" value="1"/>
</dbReference>
<dbReference type="PROSITE" id="PS51898">
    <property type="entry name" value="TYR_RECOMBINASE"/>
    <property type="match status" value="1"/>
</dbReference>
<accession>A0A7Y0SHH3</accession>
<dbReference type="InterPro" id="IPR050090">
    <property type="entry name" value="Tyrosine_recombinase_XerCD"/>
</dbReference>
<evidence type="ECO:0000256" key="5">
    <source>
        <dbReference type="PROSITE-ProRule" id="PRU01248"/>
    </source>
</evidence>
<dbReference type="GO" id="GO:0015074">
    <property type="term" value="P:DNA integration"/>
    <property type="evidence" value="ECO:0007669"/>
    <property type="project" value="UniProtKB-KW"/>
</dbReference>
<organism evidence="8 9">
    <name type="scientific">Vibrio parahaemolyticus</name>
    <dbReference type="NCBI Taxonomy" id="670"/>
    <lineage>
        <taxon>Bacteria</taxon>
        <taxon>Pseudomonadati</taxon>
        <taxon>Pseudomonadota</taxon>
        <taxon>Gammaproteobacteria</taxon>
        <taxon>Vibrionales</taxon>
        <taxon>Vibrionaceae</taxon>
        <taxon>Vibrio</taxon>
    </lineage>
</organism>
<dbReference type="InterPro" id="IPR002104">
    <property type="entry name" value="Integrase_catalytic"/>
</dbReference>
<dbReference type="GO" id="GO:0003677">
    <property type="term" value="F:DNA binding"/>
    <property type="evidence" value="ECO:0007669"/>
    <property type="project" value="UniProtKB-UniRule"/>
</dbReference>
<sequence length="404" mass="46612">METKNRSEGLDRSLPIAIVARQWFKEMTDTPPTSVQSALQQLRLSVAHIKHNSYVSISKDAPRRLMSPHSIKPEKSEVTTRKRNDECSNEKWLEQFLSYKTHEGIRYSSVQQLGARSRLFLSLLNKPISQITSKDAINFKTYLITSSKAYKTQKETLSAVKQFVKWLKLQNVLSTSPFDGVIIKQPAVKASAERQRWSHDALARLFKHDNFKTIPSELTPQAKREDFWIPLILLLSGARTGEICQLMTRDIIRHNGTWCIDINDLGEDRHLKTAASKRLVPIHHKLIDWGLLEYVEYRRKHGKVNLFDLTPKGADKDWYKSFSVRFSRVLSAMGFIGKHRPTLHSFRHTFIDELQQQGIPEHETSELVGHTKLGISYGRYGKTVNIERLNKVIQTLSFNFPFAF</sequence>
<dbReference type="InterPro" id="IPR044068">
    <property type="entry name" value="CB"/>
</dbReference>
<evidence type="ECO:0000256" key="4">
    <source>
        <dbReference type="ARBA" id="ARBA00023172"/>
    </source>
</evidence>
<evidence type="ECO:0000259" key="7">
    <source>
        <dbReference type="PROSITE" id="PS51900"/>
    </source>
</evidence>
<dbReference type="Gene3D" id="1.10.150.130">
    <property type="match status" value="1"/>
</dbReference>
<dbReference type="InterPro" id="IPR010998">
    <property type="entry name" value="Integrase_recombinase_N"/>
</dbReference>
<reference evidence="8 9" key="1">
    <citation type="submission" date="2020-04" db="EMBL/GenBank/DDBJ databases">
        <title>Whole-genome sequencing of Vibrio spp. from China reveals different genetic environments of blaCTX-M-14 among diverse lineages.</title>
        <authorList>
            <person name="Zheng Z."/>
            <person name="Ye L."/>
            <person name="Chen S."/>
        </authorList>
    </citation>
    <scope>NUCLEOTIDE SEQUENCE [LARGE SCALE GENOMIC DNA]</scope>
    <source>
        <strain evidence="8 9">Vb0551</strain>
    </source>
</reference>
<name>A0A7Y0SHH3_VIBPH</name>
<feature type="domain" description="Tyr recombinase" evidence="6">
    <location>
        <begin position="192"/>
        <end position="394"/>
    </location>
</feature>
<keyword evidence="3 5" id="KW-0238">DNA-binding</keyword>
<evidence type="ECO:0000256" key="2">
    <source>
        <dbReference type="ARBA" id="ARBA00022908"/>
    </source>
</evidence>
<dbReference type="CDD" id="cd01184">
    <property type="entry name" value="INT_C_like_1"/>
    <property type="match status" value="1"/>
</dbReference>
<evidence type="ECO:0000259" key="6">
    <source>
        <dbReference type="PROSITE" id="PS51898"/>
    </source>
</evidence>
<dbReference type="SUPFAM" id="SSF56349">
    <property type="entry name" value="DNA breaking-rejoining enzymes"/>
    <property type="match status" value="1"/>
</dbReference>
<dbReference type="InterPro" id="IPR013762">
    <property type="entry name" value="Integrase-like_cat_sf"/>
</dbReference>
<evidence type="ECO:0000256" key="1">
    <source>
        <dbReference type="ARBA" id="ARBA00008857"/>
    </source>
</evidence>
<evidence type="ECO:0000313" key="8">
    <source>
        <dbReference type="EMBL" id="NMU83486.1"/>
    </source>
</evidence>
<dbReference type="InterPro" id="IPR004107">
    <property type="entry name" value="Integrase_SAM-like_N"/>
</dbReference>
<dbReference type="Proteomes" id="UP000518904">
    <property type="component" value="Unassembled WGS sequence"/>
</dbReference>
<dbReference type="Gene3D" id="1.10.443.10">
    <property type="entry name" value="Intergrase catalytic core"/>
    <property type="match status" value="1"/>
</dbReference>
<keyword evidence="4" id="KW-0233">DNA recombination</keyword>
<dbReference type="PANTHER" id="PTHR30349:SF41">
    <property type="entry name" value="INTEGRASE_RECOMBINASE PROTEIN MJ0367-RELATED"/>
    <property type="match status" value="1"/>
</dbReference>
<gene>
    <name evidence="8" type="ORF">HKB16_11335</name>
</gene>
<keyword evidence="2" id="KW-0229">DNA integration</keyword>
<proteinExistence type="inferred from homology"/>
<dbReference type="Pfam" id="PF13495">
    <property type="entry name" value="Phage_int_SAM_4"/>
    <property type="match status" value="1"/>
</dbReference>
<feature type="domain" description="Core-binding (CB)" evidence="7">
    <location>
        <begin position="87"/>
        <end position="168"/>
    </location>
</feature>